<dbReference type="OrthoDB" id="7787442at2759"/>
<organism evidence="1 2">
    <name type="scientific">Caligus rogercresseyi</name>
    <name type="common">Sea louse</name>
    <dbReference type="NCBI Taxonomy" id="217165"/>
    <lineage>
        <taxon>Eukaryota</taxon>
        <taxon>Metazoa</taxon>
        <taxon>Ecdysozoa</taxon>
        <taxon>Arthropoda</taxon>
        <taxon>Crustacea</taxon>
        <taxon>Multicrustacea</taxon>
        <taxon>Hexanauplia</taxon>
        <taxon>Copepoda</taxon>
        <taxon>Siphonostomatoida</taxon>
        <taxon>Caligidae</taxon>
        <taxon>Caligus</taxon>
    </lineage>
</organism>
<gene>
    <name evidence="1" type="ORF">FKW44_011987</name>
</gene>
<evidence type="ECO:0000313" key="1">
    <source>
        <dbReference type="EMBL" id="QQP50847.1"/>
    </source>
</evidence>
<dbReference type="EMBL" id="CP045896">
    <property type="protein sequence ID" value="QQP50847.1"/>
    <property type="molecule type" value="Genomic_DNA"/>
</dbReference>
<feature type="non-terminal residue" evidence="1">
    <location>
        <position position="1"/>
    </location>
</feature>
<feature type="non-terminal residue" evidence="1">
    <location>
        <position position="53"/>
    </location>
</feature>
<proteinExistence type="predicted"/>
<protein>
    <submittedName>
        <fullName evidence="1">Uncharacterized protein</fullName>
    </submittedName>
</protein>
<accession>A0A7T8K8I1</accession>
<dbReference type="Proteomes" id="UP000595437">
    <property type="component" value="Chromosome 7"/>
</dbReference>
<reference evidence="2" key="1">
    <citation type="submission" date="2021-01" db="EMBL/GenBank/DDBJ databases">
        <title>Caligus Genome Assembly.</title>
        <authorList>
            <person name="Gallardo-Escarate C."/>
        </authorList>
    </citation>
    <scope>NUCLEOTIDE SEQUENCE [LARGE SCALE GENOMIC DNA]</scope>
</reference>
<dbReference type="AlphaFoldDB" id="A0A7T8K8I1"/>
<sequence>PQFREAQNCLSNNPDFNLLDYFFWASFTKGHEHSHGSVDQLKASIIKKQENPC</sequence>
<evidence type="ECO:0000313" key="2">
    <source>
        <dbReference type="Proteomes" id="UP000595437"/>
    </source>
</evidence>
<name>A0A7T8K8I1_CALRO</name>
<keyword evidence="2" id="KW-1185">Reference proteome</keyword>